<evidence type="ECO:0000256" key="9">
    <source>
        <dbReference type="RuleBase" id="RU010713"/>
    </source>
</evidence>
<name>A0A0L8GU73_OCTBM</name>
<comment type="similarity">
    <text evidence="9">Belongs to the pannexin family.</text>
</comment>
<sequence length="383" mass="45159">MGVKTVKDFKKWFLGSGDDDIVDKLSHTYTVTALLIFTVVVSSGTYIKHGISCWRPVLIPPSERKFMESMCWTGTLYYVPDDKKLSEKEYTTMVHYHLWIPIILLFQAFLFKAPNYFWLMLNKTSGLNVNKLVQLTNDLQMVSENERNKSIQQIASYIHKWIMVNRRLENVRQISQRNINILHIFTINKHRGTYLSGIYLISKIWYTLNAICQYFLLTFLLRLDFTTFGSKLLQESNSTKHYFPKVAYCNFQVRHQDITLTLKARCLLPINVLNEKIFIFLWFWFSFIAVLSCLSLLLWLYRLLVRQSYINFFFRFLKSKGYGTTRMDKIECKSFTDEYLKNDGILALRIVGKNSSYFVLSDLVEYLWNARTAENNPGNTSKF</sequence>
<protein>
    <recommendedName>
        <fullName evidence="9">Innexin</fullName>
    </recommendedName>
</protein>
<feature type="transmembrane region" description="Helical" evidence="9">
    <location>
        <begin position="93"/>
        <end position="111"/>
    </location>
</feature>
<dbReference type="AlphaFoldDB" id="A0A0L8GU73"/>
<evidence type="ECO:0000256" key="3">
    <source>
        <dbReference type="ARBA" id="ARBA00022475"/>
    </source>
</evidence>
<evidence type="ECO:0000256" key="7">
    <source>
        <dbReference type="ARBA" id="ARBA00023136"/>
    </source>
</evidence>
<dbReference type="GO" id="GO:0005886">
    <property type="term" value="C:plasma membrane"/>
    <property type="evidence" value="ECO:0007669"/>
    <property type="project" value="UniProtKB-SubCell"/>
</dbReference>
<feature type="transmembrane region" description="Helical" evidence="9">
    <location>
        <begin position="29"/>
        <end position="47"/>
    </location>
</feature>
<evidence type="ECO:0000256" key="8">
    <source>
        <dbReference type="ARBA" id="ARBA00023303"/>
    </source>
</evidence>
<dbReference type="GO" id="GO:0005243">
    <property type="term" value="F:gap junction channel activity"/>
    <property type="evidence" value="ECO:0007669"/>
    <property type="project" value="TreeGrafter"/>
</dbReference>
<dbReference type="EMBL" id="KQ420358">
    <property type="protein sequence ID" value="KOF80533.1"/>
    <property type="molecule type" value="Genomic_DNA"/>
</dbReference>
<evidence type="ECO:0000313" key="10">
    <source>
        <dbReference type="EMBL" id="KOF80533.1"/>
    </source>
</evidence>
<dbReference type="OrthoDB" id="10296718at2759"/>
<dbReference type="Pfam" id="PF00876">
    <property type="entry name" value="Innexin"/>
    <property type="match status" value="1"/>
</dbReference>
<keyword evidence="6 9" id="KW-0406">Ion transport</keyword>
<feature type="transmembrane region" description="Helical" evidence="9">
    <location>
        <begin position="277"/>
        <end position="301"/>
    </location>
</feature>
<dbReference type="GO" id="GO:0005921">
    <property type="term" value="C:gap junction"/>
    <property type="evidence" value="ECO:0007669"/>
    <property type="project" value="UniProtKB-UniRule"/>
</dbReference>
<dbReference type="PANTHER" id="PTHR11893:SF36">
    <property type="entry name" value="INNEXIN-5"/>
    <property type="match status" value="1"/>
</dbReference>
<keyword evidence="3" id="KW-1003">Cell membrane</keyword>
<dbReference type="OMA" id="VEYLWNA"/>
<organism evidence="10">
    <name type="scientific">Octopus bimaculoides</name>
    <name type="common">California two-spotted octopus</name>
    <dbReference type="NCBI Taxonomy" id="37653"/>
    <lineage>
        <taxon>Eukaryota</taxon>
        <taxon>Metazoa</taxon>
        <taxon>Spiralia</taxon>
        <taxon>Lophotrochozoa</taxon>
        <taxon>Mollusca</taxon>
        <taxon>Cephalopoda</taxon>
        <taxon>Coleoidea</taxon>
        <taxon>Octopodiformes</taxon>
        <taxon>Octopoda</taxon>
        <taxon>Incirrata</taxon>
        <taxon>Octopodidae</taxon>
        <taxon>Octopus</taxon>
    </lineage>
</organism>
<keyword evidence="5 9" id="KW-1133">Transmembrane helix</keyword>
<comment type="function">
    <text evidence="9">Structural component of the gap junctions.</text>
</comment>
<evidence type="ECO:0000256" key="2">
    <source>
        <dbReference type="ARBA" id="ARBA00022448"/>
    </source>
</evidence>
<dbReference type="GO" id="GO:0034220">
    <property type="term" value="P:monoatomic ion transmembrane transport"/>
    <property type="evidence" value="ECO:0007669"/>
    <property type="project" value="UniProtKB-KW"/>
</dbReference>
<dbReference type="PRINTS" id="PR01262">
    <property type="entry name" value="INNEXIN"/>
</dbReference>
<reference evidence="10" key="1">
    <citation type="submission" date="2015-07" db="EMBL/GenBank/DDBJ databases">
        <title>MeaNS - Measles Nucleotide Surveillance Program.</title>
        <authorList>
            <person name="Tran T."/>
            <person name="Druce J."/>
        </authorList>
    </citation>
    <scope>NUCLEOTIDE SEQUENCE</scope>
    <source>
        <strain evidence="10">UCB-OBI-ISO-001</strain>
        <tissue evidence="10">Gonad</tissue>
    </source>
</reference>
<keyword evidence="7 9" id="KW-0472">Membrane</keyword>
<dbReference type="PANTHER" id="PTHR11893">
    <property type="entry name" value="INNEXIN"/>
    <property type="match status" value="1"/>
</dbReference>
<dbReference type="KEGG" id="obi:106874682"/>
<comment type="subcellular location">
    <subcellularLocation>
        <location evidence="1 9">Cell membrane</location>
        <topology evidence="1 9">Multi-pass membrane protein</topology>
    </subcellularLocation>
</comment>
<keyword evidence="2 9" id="KW-0813">Transport</keyword>
<keyword evidence="4 9" id="KW-0812">Transmembrane</keyword>
<gene>
    <name evidence="9" type="primary">inx</name>
    <name evidence="10" type="ORF">OCBIM_22027762mg</name>
</gene>
<evidence type="ECO:0000256" key="1">
    <source>
        <dbReference type="ARBA" id="ARBA00004651"/>
    </source>
</evidence>
<dbReference type="PROSITE" id="PS51013">
    <property type="entry name" value="PANNEXIN"/>
    <property type="match status" value="1"/>
</dbReference>
<evidence type="ECO:0000256" key="5">
    <source>
        <dbReference type="ARBA" id="ARBA00022989"/>
    </source>
</evidence>
<dbReference type="InterPro" id="IPR000990">
    <property type="entry name" value="Innexin"/>
</dbReference>
<evidence type="ECO:0000256" key="4">
    <source>
        <dbReference type="ARBA" id="ARBA00022692"/>
    </source>
</evidence>
<evidence type="ECO:0000256" key="6">
    <source>
        <dbReference type="ARBA" id="ARBA00023065"/>
    </source>
</evidence>
<proteinExistence type="inferred from homology"/>
<dbReference type="STRING" id="37653.A0A0L8GU73"/>
<feature type="transmembrane region" description="Helical" evidence="9">
    <location>
        <begin position="204"/>
        <end position="223"/>
    </location>
</feature>
<accession>A0A0L8GU73</accession>
<keyword evidence="8 9" id="KW-0407">Ion channel</keyword>